<gene>
    <name evidence="1" type="ORF">ACFO8Q_22410</name>
</gene>
<comment type="caution">
    <text evidence="1">The sequence shown here is derived from an EMBL/GenBank/DDBJ whole genome shotgun (WGS) entry which is preliminary data.</text>
</comment>
<evidence type="ECO:0000313" key="1">
    <source>
        <dbReference type="EMBL" id="MFC4770036.1"/>
    </source>
</evidence>
<protein>
    <submittedName>
        <fullName evidence="1">Uncharacterized protein</fullName>
    </submittedName>
</protein>
<evidence type="ECO:0000313" key="2">
    <source>
        <dbReference type="Proteomes" id="UP001596002"/>
    </source>
</evidence>
<proteinExistence type="predicted"/>
<name>A0ABV9Q6B9_9BACL</name>
<dbReference type="Proteomes" id="UP001596002">
    <property type="component" value="Unassembled WGS sequence"/>
</dbReference>
<sequence>MDWLVYKIRAGRGEMEMQDFLSRFYELDQLKKMVDRELEKMKRILLESFPEPVEQQFGRYQLKIYQQDRGSFDLQKIFPLLPNEELRLFVSNPNNANIKELAKKGVLQETQLDGTYISKPVSIVSVKEIE</sequence>
<reference evidence="2" key="1">
    <citation type="journal article" date="2019" name="Int. J. Syst. Evol. Microbiol.">
        <title>The Global Catalogue of Microorganisms (GCM) 10K type strain sequencing project: providing services to taxonomists for standard genome sequencing and annotation.</title>
        <authorList>
            <consortium name="The Broad Institute Genomics Platform"/>
            <consortium name="The Broad Institute Genome Sequencing Center for Infectious Disease"/>
            <person name="Wu L."/>
            <person name="Ma J."/>
        </authorList>
    </citation>
    <scope>NUCLEOTIDE SEQUENCE [LARGE SCALE GENOMIC DNA]</scope>
    <source>
        <strain evidence="2">WYCCWR 12678</strain>
    </source>
</reference>
<accession>A0ABV9Q6B9</accession>
<keyword evidence="2" id="KW-1185">Reference proteome</keyword>
<organism evidence="1 2">
    <name type="scientific">Effusibacillus consociatus</name>
    <dbReference type="NCBI Taxonomy" id="1117041"/>
    <lineage>
        <taxon>Bacteria</taxon>
        <taxon>Bacillati</taxon>
        <taxon>Bacillota</taxon>
        <taxon>Bacilli</taxon>
        <taxon>Bacillales</taxon>
        <taxon>Alicyclobacillaceae</taxon>
        <taxon>Effusibacillus</taxon>
    </lineage>
</organism>
<dbReference type="EMBL" id="JBHSHC010000154">
    <property type="protein sequence ID" value="MFC4770036.1"/>
    <property type="molecule type" value="Genomic_DNA"/>
</dbReference>